<evidence type="ECO:0000313" key="1">
    <source>
        <dbReference type="EMBL" id="KAI4304614.1"/>
    </source>
</evidence>
<name>A0ACB9L506_9MYRT</name>
<gene>
    <name evidence="1" type="ORF">MLD38_040098</name>
</gene>
<evidence type="ECO:0000313" key="2">
    <source>
        <dbReference type="Proteomes" id="UP001057402"/>
    </source>
</evidence>
<dbReference type="EMBL" id="CM042891">
    <property type="protein sequence ID" value="KAI4304614.1"/>
    <property type="molecule type" value="Genomic_DNA"/>
</dbReference>
<accession>A0ACB9L506</accession>
<comment type="caution">
    <text evidence="1">The sequence shown here is derived from an EMBL/GenBank/DDBJ whole genome shotgun (WGS) entry which is preliminary data.</text>
</comment>
<reference evidence="2" key="1">
    <citation type="journal article" date="2023" name="Front. Plant Sci.">
        <title>Chromosomal-level genome assembly of Melastoma candidum provides insights into trichome evolution.</title>
        <authorList>
            <person name="Zhong Y."/>
            <person name="Wu W."/>
            <person name="Sun C."/>
            <person name="Zou P."/>
            <person name="Liu Y."/>
            <person name="Dai S."/>
            <person name="Zhou R."/>
        </authorList>
    </citation>
    <scope>NUCLEOTIDE SEQUENCE [LARGE SCALE GENOMIC DNA]</scope>
</reference>
<sequence length="561" mass="61502">MGVKVAGASCFGLSQPIVPQSPSSSQALASAISSPSPRRQRTRSDVSPLVCRFVQHHGRSSPFVSPGIRRLASFDLPPPRSTRTIPRTSSVALDSFSDEEFSKKIQELALQFQLSNDGCNIDRQSNPDNITTDKGSETVSYKAEDHVNSRTDYLQPSWSDEVIPANLERKANSMDLPVSLRIIKKKLQWDEEFQEAGESAYCSVKKAFSSMVFIIRELHSFALQMREILLYENLQGIIDRVHREMHASFVWLFQQIFSHTPTLMVYVMILLANFTVYSVGSNDAIAAAVPHVGSPSASTESVSVLDVKDSEKKQNGFDSSAVKSFKISSTGGKKTSVGGGHGGGGRFPPVATGTGGEGQLPHSDNHSVIVPNGASSQLSSLGTSPNEELSISGKQAIQEEVVLWNSIVEEASKMQGSSSHESLDPETRRDLVSPITAEIEAEDYADYFATEMSYRNGLSQDPNNPLLLANYAQFLYLVSNDFDRAEKYFKRATTVEPPDAEAYNKYASFLWRARGDLWAAEETFLGAISADPANSFYAANYAHFLWNTGGEDTCFPLNNDA</sequence>
<organism evidence="1 2">
    <name type="scientific">Melastoma candidum</name>
    <dbReference type="NCBI Taxonomy" id="119954"/>
    <lineage>
        <taxon>Eukaryota</taxon>
        <taxon>Viridiplantae</taxon>
        <taxon>Streptophyta</taxon>
        <taxon>Embryophyta</taxon>
        <taxon>Tracheophyta</taxon>
        <taxon>Spermatophyta</taxon>
        <taxon>Magnoliopsida</taxon>
        <taxon>eudicotyledons</taxon>
        <taxon>Gunneridae</taxon>
        <taxon>Pentapetalae</taxon>
        <taxon>rosids</taxon>
        <taxon>malvids</taxon>
        <taxon>Myrtales</taxon>
        <taxon>Melastomataceae</taxon>
        <taxon>Melastomatoideae</taxon>
        <taxon>Melastomateae</taxon>
        <taxon>Melastoma</taxon>
    </lineage>
</organism>
<proteinExistence type="predicted"/>
<keyword evidence="2" id="KW-1185">Reference proteome</keyword>
<protein>
    <submittedName>
        <fullName evidence="1">Uncharacterized protein</fullName>
    </submittedName>
</protein>
<dbReference type="Proteomes" id="UP001057402">
    <property type="component" value="Chromosome 12"/>
</dbReference>